<evidence type="ECO:0000313" key="1">
    <source>
        <dbReference type="EMBL" id="KAG5490124.1"/>
    </source>
</evidence>
<comment type="caution">
    <text evidence="1">The sequence shown here is derived from an EMBL/GenBank/DDBJ whole genome shotgun (WGS) entry which is preliminary data.</text>
</comment>
<dbReference type="EMBL" id="JAFJZO010000036">
    <property type="protein sequence ID" value="KAG5490124.1"/>
    <property type="molecule type" value="Genomic_DNA"/>
</dbReference>
<keyword evidence="2" id="KW-1185">Reference proteome</keyword>
<dbReference type="Proteomes" id="UP000674318">
    <property type="component" value="Unassembled WGS sequence"/>
</dbReference>
<protein>
    <submittedName>
        <fullName evidence="1">Uncharacterized protein</fullName>
    </submittedName>
</protein>
<reference evidence="1 2" key="1">
    <citation type="submission" date="2021-02" db="EMBL/GenBank/DDBJ databases">
        <title>Porcisia hertigi Genome sequencing and assembly.</title>
        <authorList>
            <person name="Almutairi H."/>
            <person name="Gatherer D."/>
        </authorList>
    </citation>
    <scope>NUCLEOTIDE SEQUENCE [LARGE SCALE GENOMIC DNA]</scope>
    <source>
        <strain evidence="1 2">C119</strain>
    </source>
</reference>
<dbReference type="GeneID" id="94286372"/>
<sequence length="707" mass="76820">MLQWVLATVPSTGLREVENALQQSWASLLQLEGAALNLFCSEAESFLKVQLAKTTAPTDDVAIFIIIYVAALHAIHAGLAAPVRWTTAQDSPFRASMSTEPPLPARTEAARVIASVCERILLVNAEMASGYFGNLLRETAMGVPLLALVLRTYGEVAVDILPGNSEVAQYPQSCINHLVLATHTLTEATSDDTLTIAHPILLHVARVSGCTREVIQLLSRPTYCINPLLTGIGLSDYVAHYAEAALFLAAHEQYESATYALVPLSRLPLTHSTRESKVGSRDKTSKDGIPVWLETLEDEEADGHDAIPCSDGGGANPIRTSVTGASNSLPAQQQLQLLYPWYRTEPVGKTHKYTNATEAKDGSDGVDIVVSPDMWTRSAVERKMDRRAVAWANRLGIVLLAAAFGGGSPRGVMAFMESARRQPAEDEEAPLIWGGMESAITDHVCFPHPLFSILTETTLISLHSFLHVTMSNKETSARAYTDLLKAIVRRDTANAQQCLSNAANVALFTADLTLDLVKATVLRQLPRHILLDMARMYVHVPMQMLLDRTQITPMAVETSQYMQAKERSKDKTEAPDTTKVNRGHALVWLLADMCATGELSSCHVCIDATPSADAAANAHTTSYAIEEVVGQLSNDAASLAVLTATVKWTMSSPVARLQRCAQIVQFQMNQNSSANIHTTLVQLLVQLQELREAVDADAEGIRDVQLT</sequence>
<gene>
    <name evidence="1" type="ORF">JKF63_00243</name>
</gene>
<evidence type="ECO:0000313" key="2">
    <source>
        <dbReference type="Proteomes" id="UP000674318"/>
    </source>
</evidence>
<name>A0A836HCS6_9TRYP</name>
<dbReference type="AlphaFoldDB" id="A0A836HCS6"/>
<dbReference type="KEGG" id="phet:94286372"/>
<accession>A0A836HCS6</accession>
<dbReference type="OrthoDB" id="262235at2759"/>
<organism evidence="1 2">
    <name type="scientific">Porcisia hertigi</name>
    <dbReference type="NCBI Taxonomy" id="2761500"/>
    <lineage>
        <taxon>Eukaryota</taxon>
        <taxon>Discoba</taxon>
        <taxon>Euglenozoa</taxon>
        <taxon>Kinetoplastea</taxon>
        <taxon>Metakinetoplastina</taxon>
        <taxon>Trypanosomatida</taxon>
        <taxon>Trypanosomatidae</taxon>
        <taxon>Leishmaniinae</taxon>
        <taxon>Porcisia</taxon>
    </lineage>
</organism>
<proteinExistence type="predicted"/>
<dbReference type="RefSeq" id="XP_067752452.1">
    <property type="nucleotide sequence ID" value="XM_067896295.1"/>
</dbReference>